<keyword evidence="1" id="KW-0812">Transmembrane</keyword>
<dbReference type="Proteomes" id="UP000249354">
    <property type="component" value="Unassembled WGS sequence"/>
</dbReference>
<feature type="transmembrane region" description="Helical" evidence="1">
    <location>
        <begin position="168"/>
        <end position="187"/>
    </location>
</feature>
<feature type="transmembrane region" description="Helical" evidence="1">
    <location>
        <begin position="218"/>
        <end position="237"/>
    </location>
</feature>
<protein>
    <submittedName>
        <fullName evidence="2">Uncharacterized protein</fullName>
    </submittedName>
</protein>
<evidence type="ECO:0000313" key="2">
    <source>
        <dbReference type="EMBL" id="PZO21310.1"/>
    </source>
</evidence>
<accession>A0A2W4UPV9</accession>
<reference evidence="2 3" key="2">
    <citation type="submission" date="2018-06" db="EMBL/GenBank/DDBJ databases">
        <title>Metagenomic assembly of (sub)arctic Cyanobacteria and their associated microbiome from non-axenic cultures.</title>
        <authorList>
            <person name="Baurain D."/>
        </authorList>
    </citation>
    <scope>NUCLEOTIDE SEQUENCE [LARGE SCALE GENOMIC DNA]</scope>
    <source>
        <strain evidence="2">ULC129bin1</strain>
    </source>
</reference>
<feature type="transmembrane region" description="Helical" evidence="1">
    <location>
        <begin position="87"/>
        <end position="106"/>
    </location>
</feature>
<sequence>MTSFDISESAASPTFIQYSSSRPNNHSVNYSAIYSAKADGMRDPVGLAKAHLRFLAGEWVAQGNIIAEGLIENIAEKVCFTSIDQAFILWGLASALIFSIAQFSLLSWATQAVIDAAITGACIASTAGLTWQIAKAENLRWIIFLWAILMAGGMALTAYGIFCGVSSILINLCPLWLGLCTVGYSIMGVRMRSHSFTAAALIHGISTLSVSLVPSWQFLASGLVMALTLFFFSVVPWDMRTVPATGEPC</sequence>
<proteinExistence type="predicted"/>
<dbReference type="AlphaFoldDB" id="A0A2W4UPV9"/>
<dbReference type="EMBL" id="QBMC01000020">
    <property type="protein sequence ID" value="PZO21310.1"/>
    <property type="molecule type" value="Genomic_DNA"/>
</dbReference>
<organism evidence="2 3">
    <name type="scientific">Leptolyngbya foveolarum</name>
    <dbReference type="NCBI Taxonomy" id="47253"/>
    <lineage>
        <taxon>Bacteria</taxon>
        <taxon>Bacillati</taxon>
        <taxon>Cyanobacteriota</taxon>
        <taxon>Cyanophyceae</taxon>
        <taxon>Leptolyngbyales</taxon>
        <taxon>Leptolyngbyaceae</taxon>
        <taxon>Leptolyngbya group</taxon>
        <taxon>Leptolyngbya</taxon>
    </lineage>
</organism>
<keyword evidence="1" id="KW-0472">Membrane</keyword>
<evidence type="ECO:0000256" key="1">
    <source>
        <dbReference type="SAM" id="Phobius"/>
    </source>
</evidence>
<evidence type="ECO:0000313" key="3">
    <source>
        <dbReference type="Proteomes" id="UP000249354"/>
    </source>
</evidence>
<keyword evidence="1" id="KW-1133">Transmembrane helix</keyword>
<feature type="transmembrane region" description="Helical" evidence="1">
    <location>
        <begin position="141"/>
        <end position="162"/>
    </location>
</feature>
<name>A0A2W4UPV9_9CYAN</name>
<comment type="caution">
    <text evidence="2">The sequence shown here is derived from an EMBL/GenBank/DDBJ whole genome shotgun (WGS) entry which is preliminary data.</text>
</comment>
<reference evidence="3" key="1">
    <citation type="submission" date="2018-04" db="EMBL/GenBank/DDBJ databases">
        <authorList>
            <person name="Cornet L."/>
        </authorList>
    </citation>
    <scope>NUCLEOTIDE SEQUENCE [LARGE SCALE GENOMIC DNA]</scope>
</reference>
<feature type="transmembrane region" description="Helical" evidence="1">
    <location>
        <begin position="112"/>
        <end position="134"/>
    </location>
</feature>
<gene>
    <name evidence="2" type="ORF">DCF25_05045</name>
</gene>